<feature type="region of interest" description="Disordered" evidence="10">
    <location>
        <begin position="203"/>
        <end position="230"/>
    </location>
</feature>
<evidence type="ECO:0000256" key="2">
    <source>
        <dbReference type="ARBA" id="ARBA00022771"/>
    </source>
</evidence>
<evidence type="ECO:0000313" key="13">
    <source>
        <dbReference type="Proteomes" id="UP000290289"/>
    </source>
</evidence>
<evidence type="ECO:0000256" key="4">
    <source>
        <dbReference type="ARBA" id="ARBA00023015"/>
    </source>
</evidence>
<protein>
    <recommendedName>
        <fullName evidence="11">GATA-type domain-containing protein</fullName>
    </recommendedName>
</protein>
<keyword evidence="13" id="KW-1185">Reference proteome</keyword>
<organism evidence="12 13">
    <name type="scientific">Malus domestica</name>
    <name type="common">Apple</name>
    <name type="synonym">Pyrus malus</name>
    <dbReference type="NCBI Taxonomy" id="3750"/>
    <lineage>
        <taxon>Eukaryota</taxon>
        <taxon>Viridiplantae</taxon>
        <taxon>Streptophyta</taxon>
        <taxon>Embryophyta</taxon>
        <taxon>Tracheophyta</taxon>
        <taxon>Spermatophyta</taxon>
        <taxon>Magnoliopsida</taxon>
        <taxon>eudicotyledons</taxon>
        <taxon>Gunneridae</taxon>
        <taxon>Pentapetalae</taxon>
        <taxon>rosids</taxon>
        <taxon>fabids</taxon>
        <taxon>Rosales</taxon>
        <taxon>Rosaceae</taxon>
        <taxon>Amygdaloideae</taxon>
        <taxon>Maleae</taxon>
        <taxon>Malus</taxon>
    </lineage>
</organism>
<dbReference type="Gene3D" id="3.30.50.10">
    <property type="entry name" value="Erythroid Transcription Factor GATA-1, subunit A"/>
    <property type="match status" value="1"/>
</dbReference>
<name>A0A498IP09_MALDO</name>
<evidence type="ECO:0000259" key="11">
    <source>
        <dbReference type="PROSITE" id="PS50114"/>
    </source>
</evidence>
<accession>A0A498IP09</accession>
<dbReference type="EMBL" id="RDQH01000337">
    <property type="protein sequence ID" value="RXH85268.1"/>
    <property type="molecule type" value="Genomic_DNA"/>
</dbReference>
<proteinExistence type="inferred from homology"/>
<feature type="domain" description="GATA-type" evidence="11">
    <location>
        <begin position="125"/>
        <end position="157"/>
    </location>
</feature>
<dbReference type="GO" id="GO:0043565">
    <property type="term" value="F:sequence-specific DNA binding"/>
    <property type="evidence" value="ECO:0007669"/>
    <property type="project" value="InterPro"/>
</dbReference>
<evidence type="ECO:0000256" key="9">
    <source>
        <dbReference type="PROSITE-ProRule" id="PRU00094"/>
    </source>
</evidence>
<evidence type="ECO:0000256" key="7">
    <source>
        <dbReference type="ARBA" id="ARBA00024019"/>
    </source>
</evidence>
<evidence type="ECO:0000256" key="10">
    <source>
        <dbReference type="SAM" id="MobiDB-lite"/>
    </source>
</evidence>
<keyword evidence="2 9" id="KW-0863">Zinc-finger</keyword>
<keyword evidence="6" id="KW-0804">Transcription</keyword>
<dbReference type="Pfam" id="PF00320">
    <property type="entry name" value="GATA"/>
    <property type="match status" value="1"/>
</dbReference>
<dbReference type="PROSITE" id="PS50114">
    <property type="entry name" value="GATA_ZN_FINGER_2"/>
    <property type="match status" value="1"/>
</dbReference>
<evidence type="ECO:0000256" key="8">
    <source>
        <dbReference type="ARBA" id="ARBA00037539"/>
    </source>
</evidence>
<evidence type="ECO:0000256" key="6">
    <source>
        <dbReference type="ARBA" id="ARBA00023163"/>
    </source>
</evidence>
<dbReference type="Proteomes" id="UP000290289">
    <property type="component" value="Chromosome 11"/>
</dbReference>
<comment type="function">
    <text evidence="8">Transcriptional regulator that specifically binds 5'-GATA-3' or 5'-GAT-3' motifs within gene promoters.</text>
</comment>
<comment type="similarity">
    <text evidence="7">Belongs to the type IV zinc-finger family. Class B subfamily.</text>
</comment>
<dbReference type="InterPro" id="IPR013088">
    <property type="entry name" value="Znf_NHR/GATA"/>
</dbReference>
<feature type="compositionally biased region" description="Low complexity" evidence="10">
    <location>
        <begin position="203"/>
        <end position="222"/>
    </location>
</feature>
<reference evidence="12 13" key="1">
    <citation type="submission" date="2018-10" db="EMBL/GenBank/DDBJ databases">
        <title>A high-quality apple genome assembly.</title>
        <authorList>
            <person name="Hu J."/>
        </authorList>
    </citation>
    <scope>NUCLEOTIDE SEQUENCE [LARGE SCALE GENOMIC DNA]</scope>
    <source>
        <strain evidence="13">cv. HFTH1</strain>
        <tissue evidence="12">Young leaf</tissue>
    </source>
</reference>
<keyword evidence="5" id="KW-0238">DNA-binding</keyword>
<evidence type="ECO:0000256" key="3">
    <source>
        <dbReference type="ARBA" id="ARBA00022833"/>
    </source>
</evidence>
<dbReference type="PANTHER" id="PTHR47172:SF24">
    <property type="entry name" value="GATA ZINC FINGER DOMAIN-CONTAINING PROTEIN 14-RELATED"/>
    <property type="match status" value="1"/>
</dbReference>
<evidence type="ECO:0000313" key="12">
    <source>
        <dbReference type="EMBL" id="RXH85268.1"/>
    </source>
</evidence>
<dbReference type="InterPro" id="IPR000679">
    <property type="entry name" value="Znf_GATA"/>
</dbReference>
<dbReference type="GO" id="GO:0008270">
    <property type="term" value="F:zinc ion binding"/>
    <property type="evidence" value="ECO:0007669"/>
    <property type="project" value="UniProtKB-KW"/>
</dbReference>
<keyword evidence="4" id="KW-0805">Transcription regulation</keyword>
<keyword evidence="3" id="KW-0862">Zinc</keyword>
<gene>
    <name evidence="12" type="ORF">DVH24_042036</name>
</gene>
<dbReference type="AlphaFoldDB" id="A0A498IP09"/>
<sequence length="230" mass="25223">MDFAGVYRSQLMNFAPQNQSEGTGSGLDLTLRLGLSSNNHGGDHFRPYLNAALPRASNQFKFNYTNPAVGTTSRAYNVPKPPKPDDYCDIDVTNKTSRTGGSRKRNLTKVRTIKLDENLICSNFNCRVTNSPMWRKGPLGPKTGVKSLCNRCGIRYRKMKMKEEMEREGKRASEFGFSGGFLFATAVSDLMTTTFRSMMTSSAESSSAKLSASSASSSAKNSKCLDMEAG</sequence>
<evidence type="ECO:0000256" key="1">
    <source>
        <dbReference type="ARBA" id="ARBA00022723"/>
    </source>
</evidence>
<evidence type="ECO:0000256" key="5">
    <source>
        <dbReference type="ARBA" id="ARBA00023125"/>
    </source>
</evidence>
<dbReference type="SMART" id="SM00401">
    <property type="entry name" value="ZnF_GATA"/>
    <property type="match status" value="1"/>
</dbReference>
<dbReference type="GO" id="GO:0006355">
    <property type="term" value="P:regulation of DNA-templated transcription"/>
    <property type="evidence" value="ECO:0007669"/>
    <property type="project" value="InterPro"/>
</dbReference>
<dbReference type="STRING" id="3750.A0A498IP09"/>
<dbReference type="PANTHER" id="PTHR47172">
    <property type="entry name" value="OS01G0976800 PROTEIN"/>
    <property type="match status" value="1"/>
</dbReference>
<dbReference type="CDD" id="cd00202">
    <property type="entry name" value="ZnF_GATA"/>
    <property type="match status" value="1"/>
</dbReference>
<comment type="caution">
    <text evidence="12">The sequence shown here is derived from an EMBL/GenBank/DDBJ whole genome shotgun (WGS) entry which is preliminary data.</text>
</comment>
<dbReference type="SUPFAM" id="SSF57716">
    <property type="entry name" value="Glucocorticoid receptor-like (DNA-binding domain)"/>
    <property type="match status" value="1"/>
</dbReference>
<keyword evidence="1" id="KW-0479">Metal-binding</keyword>